<evidence type="ECO:0008006" key="3">
    <source>
        <dbReference type="Google" id="ProtNLM"/>
    </source>
</evidence>
<gene>
    <name evidence="1" type="ORF">WNY58_04275</name>
</gene>
<comment type="caution">
    <text evidence="1">The sequence shown here is derived from an EMBL/GenBank/DDBJ whole genome shotgun (WGS) entry which is preliminary data.</text>
</comment>
<dbReference type="EMBL" id="JBBMRA010000002">
    <property type="protein sequence ID" value="MEM5535604.1"/>
    <property type="molecule type" value="Genomic_DNA"/>
</dbReference>
<proteinExistence type="predicted"/>
<accession>A0ABU9TPF9</accession>
<name>A0ABU9TPF9_9GAMM</name>
<reference evidence="1 2" key="1">
    <citation type="submission" date="2024-03" db="EMBL/GenBank/DDBJ databases">
        <title>Community enrichment and isolation of bacterial strains for fucoidan degradation.</title>
        <authorList>
            <person name="Sichert A."/>
        </authorList>
    </citation>
    <scope>NUCLEOTIDE SEQUENCE [LARGE SCALE GENOMIC DNA]</scope>
    <source>
        <strain evidence="1 2">AS76</strain>
    </source>
</reference>
<dbReference type="Proteomes" id="UP001449225">
    <property type="component" value="Unassembled WGS sequence"/>
</dbReference>
<evidence type="ECO:0000313" key="2">
    <source>
        <dbReference type="Proteomes" id="UP001449225"/>
    </source>
</evidence>
<evidence type="ECO:0000313" key="1">
    <source>
        <dbReference type="EMBL" id="MEM5535604.1"/>
    </source>
</evidence>
<sequence>MLTLNKGILLILGSCLLNGCDSSYHLFDGLSGYKFATITPDRFSIQYYGNEKSSLSDVNAMWHHKARELCKGGAYEHNLLPVEQRENTDKQGIDASFLPKDNNYLLKGEVTCLAPTYAAKTQPEHNALLSNRSTP</sequence>
<organism evidence="1 2">
    <name type="scientific">Neptuniibacter pectenicola</name>
    <dbReference type="NCBI Taxonomy" id="1806669"/>
    <lineage>
        <taxon>Bacteria</taxon>
        <taxon>Pseudomonadati</taxon>
        <taxon>Pseudomonadota</taxon>
        <taxon>Gammaproteobacteria</taxon>
        <taxon>Oceanospirillales</taxon>
        <taxon>Oceanospirillaceae</taxon>
        <taxon>Neptuniibacter</taxon>
    </lineage>
</organism>
<protein>
    <recommendedName>
        <fullName evidence="3">Lipoprotein</fullName>
    </recommendedName>
</protein>
<dbReference type="RefSeq" id="WP_342853827.1">
    <property type="nucleotide sequence ID" value="NZ_JBBMRA010000002.1"/>
</dbReference>
<keyword evidence="2" id="KW-1185">Reference proteome</keyword>